<keyword evidence="3" id="KW-1185">Reference proteome</keyword>
<feature type="compositionally biased region" description="Acidic residues" evidence="1">
    <location>
        <begin position="215"/>
        <end position="229"/>
    </location>
</feature>
<feature type="region of interest" description="Disordered" evidence="1">
    <location>
        <begin position="205"/>
        <end position="229"/>
    </location>
</feature>
<feature type="compositionally biased region" description="Basic and acidic residues" evidence="1">
    <location>
        <begin position="47"/>
        <end position="56"/>
    </location>
</feature>
<dbReference type="RefSeq" id="XP_003060436.1">
    <property type="nucleotide sequence ID" value="XM_003060390.1"/>
</dbReference>
<sequence length="308" mass="34152">MDTPSSLDISSHPIDSAFDSESCASFEVRTPGSTTPRAGGGLWGNDAKSKWKEDARTPTPVRGYAERIAEEEEEEEDAYDDAASRASSRRSARASWQPGTPDEETRIPASDDDDDDDVRVRVRVADDGEGGFESDAVAPPSPSPSRSSDDDARCVSLRDFHAALGMASAALRAKDKATEAMRKVYREENEILRTELRIARALLDAANKKRSNGDETADEEYDGPEGSETYDVEALRSELEMEREVNRHLERALDMEARAAEEERTRWEAERDELLESVRSILPSFGMDVEGYEARERAKLPVPEFVGS</sequence>
<evidence type="ECO:0000313" key="2">
    <source>
        <dbReference type="EMBL" id="EEH55205.1"/>
    </source>
</evidence>
<gene>
    <name evidence="2" type="ORF">MICPUCDRAFT_60241</name>
</gene>
<dbReference type="EMBL" id="GG663742">
    <property type="protein sequence ID" value="EEH55205.1"/>
    <property type="molecule type" value="Genomic_DNA"/>
</dbReference>
<dbReference type="AlphaFoldDB" id="C1MXQ1"/>
<evidence type="ECO:0000313" key="3">
    <source>
        <dbReference type="Proteomes" id="UP000001876"/>
    </source>
</evidence>
<dbReference type="KEGG" id="mpp:MICPUCDRAFT_60241"/>
<feature type="compositionally biased region" description="Acidic residues" evidence="1">
    <location>
        <begin position="69"/>
        <end position="80"/>
    </location>
</feature>
<protein>
    <submittedName>
        <fullName evidence="2">Predicted protein</fullName>
    </submittedName>
</protein>
<evidence type="ECO:0000256" key="1">
    <source>
        <dbReference type="SAM" id="MobiDB-lite"/>
    </source>
</evidence>
<reference evidence="2 3" key="1">
    <citation type="journal article" date="2009" name="Science">
        <title>Green evolution and dynamic adaptations revealed by genomes of the marine picoeukaryotes Micromonas.</title>
        <authorList>
            <person name="Worden A.Z."/>
            <person name="Lee J.H."/>
            <person name="Mock T."/>
            <person name="Rouze P."/>
            <person name="Simmons M.P."/>
            <person name="Aerts A.L."/>
            <person name="Allen A.E."/>
            <person name="Cuvelier M.L."/>
            <person name="Derelle E."/>
            <person name="Everett M.V."/>
            <person name="Foulon E."/>
            <person name="Grimwood J."/>
            <person name="Gundlach H."/>
            <person name="Henrissat B."/>
            <person name="Napoli C."/>
            <person name="McDonald S.M."/>
            <person name="Parker M.S."/>
            <person name="Rombauts S."/>
            <person name="Salamov A."/>
            <person name="Von Dassow P."/>
            <person name="Badger J.H."/>
            <person name="Coutinho P.M."/>
            <person name="Demir E."/>
            <person name="Dubchak I."/>
            <person name="Gentemann C."/>
            <person name="Eikrem W."/>
            <person name="Gready J.E."/>
            <person name="John U."/>
            <person name="Lanier W."/>
            <person name="Lindquist E.A."/>
            <person name="Lucas S."/>
            <person name="Mayer K.F."/>
            <person name="Moreau H."/>
            <person name="Not F."/>
            <person name="Otillar R."/>
            <person name="Panaud O."/>
            <person name="Pangilinan J."/>
            <person name="Paulsen I."/>
            <person name="Piegu B."/>
            <person name="Poliakov A."/>
            <person name="Robbens S."/>
            <person name="Schmutz J."/>
            <person name="Toulza E."/>
            <person name="Wyss T."/>
            <person name="Zelensky A."/>
            <person name="Zhou K."/>
            <person name="Armbrust E.V."/>
            <person name="Bhattacharya D."/>
            <person name="Goodenough U.W."/>
            <person name="Van de Peer Y."/>
            <person name="Grigoriev I.V."/>
        </authorList>
    </citation>
    <scope>NUCLEOTIDE SEQUENCE [LARGE SCALE GENOMIC DNA]</scope>
    <source>
        <strain evidence="2 3">CCMP1545</strain>
    </source>
</reference>
<proteinExistence type="predicted"/>
<organism evidence="3">
    <name type="scientific">Micromonas pusilla (strain CCMP1545)</name>
    <name type="common">Picoplanktonic green alga</name>
    <dbReference type="NCBI Taxonomy" id="564608"/>
    <lineage>
        <taxon>Eukaryota</taxon>
        <taxon>Viridiplantae</taxon>
        <taxon>Chlorophyta</taxon>
        <taxon>Mamiellophyceae</taxon>
        <taxon>Mamiellales</taxon>
        <taxon>Mamiellaceae</taxon>
        <taxon>Micromonas</taxon>
    </lineage>
</organism>
<accession>C1MXQ1</accession>
<dbReference type="GeneID" id="9686168"/>
<name>C1MXQ1_MICPC</name>
<feature type="region of interest" description="Disordered" evidence="1">
    <location>
        <begin position="1"/>
        <end position="152"/>
    </location>
</feature>
<dbReference type="Proteomes" id="UP000001876">
    <property type="component" value="Unassembled WGS sequence"/>
</dbReference>